<evidence type="ECO:0000313" key="4">
    <source>
        <dbReference type="Proteomes" id="UP001224775"/>
    </source>
</evidence>
<evidence type="ECO:0000259" key="2">
    <source>
        <dbReference type="Pfam" id="PF00149"/>
    </source>
</evidence>
<feature type="transmembrane region" description="Helical" evidence="1">
    <location>
        <begin position="51"/>
        <end position="69"/>
    </location>
</feature>
<feature type="transmembrane region" description="Helical" evidence="1">
    <location>
        <begin position="103"/>
        <end position="126"/>
    </location>
</feature>
<dbReference type="Proteomes" id="UP001224775">
    <property type="component" value="Unassembled WGS sequence"/>
</dbReference>
<organism evidence="3 4">
    <name type="scientific">Skeletonema marinoi</name>
    <dbReference type="NCBI Taxonomy" id="267567"/>
    <lineage>
        <taxon>Eukaryota</taxon>
        <taxon>Sar</taxon>
        <taxon>Stramenopiles</taxon>
        <taxon>Ochrophyta</taxon>
        <taxon>Bacillariophyta</taxon>
        <taxon>Coscinodiscophyceae</taxon>
        <taxon>Thalassiosirophycidae</taxon>
        <taxon>Thalassiosirales</taxon>
        <taxon>Skeletonemataceae</taxon>
        <taxon>Skeletonema</taxon>
        <taxon>Skeletonema marinoi-dohrnii complex</taxon>
    </lineage>
</organism>
<gene>
    <name evidence="3" type="ORF">QTG54_002626</name>
</gene>
<name>A0AAD9DHF1_9STRA</name>
<feature type="transmembrane region" description="Helical" evidence="1">
    <location>
        <begin position="138"/>
        <end position="160"/>
    </location>
</feature>
<dbReference type="InterPro" id="IPR029052">
    <property type="entry name" value="Metallo-depent_PP-like"/>
</dbReference>
<dbReference type="SUPFAM" id="SSF56300">
    <property type="entry name" value="Metallo-dependent phosphatases"/>
    <property type="match status" value="1"/>
</dbReference>
<dbReference type="Pfam" id="PF00149">
    <property type="entry name" value="Metallophos"/>
    <property type="match status" value="1"/>
</dbReference>
<dbReference type="PANTHER" id="PTHR31302:SF0">
    <property type="entry name" value="TRANSMEMBRANE PROTEIN WITH METALLOPHOSPHOESTERASE DOMAIN"/>
    <property type="match status" value="1"/>
</dbReference>
<keyword evidence="1" id="KW-0472">Membrane</keyword>
<evidence type="ECO:0000313" key="3">
    <source>
        <dbReference type="EMBL" id="KAK1747282.1"/>
    </source>
</evidence>
<dbReference type="Gene3D" id="3.60.21.10">
    <property type="match status" value="1"/>
</dbReference>
<feature type="transmembrane region" description="Helical" evidence="1">
    <location>
        <begin position="21"/>
        <end position="39"/>
    </location>
</feature>
<feature type="domain" description="Calcineurin-like phosphoesterase" evidence="2">
    <location>
        <begin position="236"/>
        <end position="407"/>
    </location>
</feature>
<dbReference type="InterPro" id="IPR051158">
    <property type="entry name" value="Metallophosphoesterase_sf"/>
</dbReference>
<dbReference type="AlphaFoldDB" id="A0AAD9DHF1"/>
<keyword evidence="1" id="KW-1133">Transmembrane helix</keyword>
<sequence length="495" mass="56379">MGNNNIRGGFLRKSHPIVYEILYAACVAIANLIVLFIIYDGRHHLELPRSPIQTLSIVIIAMMAFVSIWRNYIYNRMHHHEYEDRHERKEHGRVTFMQQLFPYWYRISCGLMFFGNCMLPMQILFSSTLLDPKTGDPYQFNIICALCFGFVFTMIGLNILSDTTIFIAQKVVGWTTLYQQLHVLLSSRRWCHFRAPLVFLLSAKIVLGGALIAKEDPIVVQVTVPISHLPDSLENFRIIQLSDVHIGVTIGRTRVKKVVDIVNDLCSGSDDNCNLIALTGDIVDGEPHGLMKAIEPLGNLCPGRDVPKLFVPGNHEHIHFIADQVVTVLSEIGIDSLVNDNIRLHRDETRENQLVVVGFDDLSSRRYRGKEQHAFDGIDAEKDTTILLAHQPNHLKVAERYGVDLMLSVIPRGQFYPGNILAWLFNSRFSGYYPSRGKTAVYVSAGTLFWGHPFGSVLDIMKLQTFVWLGRNRNGVLCNMITFTCYYHFYVYSNN</sequence>
<reference evidence="3" key="1">
    <citation type="submission" date="2023-06" db="EMBL/GenBank/DDBJ databases">
        <title>Survivors Of The Sea: Transcriptome response of Skeletonema marinoi to long-term dormancy.</title>
        <authorList>
            <person name="Pinder M.I.M."/>
            <person name="Kourtchenko O."/>
            <person name="Robertson E.K."/>
            <person name="Larsson T."/>
            <person name="Maumus F."/>
            <person name="Osuna-Cruz C.M."/>
            <person name="Vancaester E."/>
            <person name="Stenow R."/>
            <person name="Vandepoele K."/>
            <person name="Ploug H."/>
            <person name="Bruchert V."/>
            <person name="Godhe A."/>
            <person name="Topel M."/>
        </authorList>
    </citation>
    <scope>NUCLEOTIDE SEQUENCE</scope>
    <source>
        <strain evidence="3">R05AC</strain>
    </source>
</reference>
<keyword evidence="4" id="KW-1185">Reference proteome</keyword>
<feature type="transmembrane region" description="Helical" evidence="1">
    <location>
        <begin position="195"/>
        <end position="213"/>
    </location>
</feature>
<dbReference type="InterPro" id="IPR004843">
    <property type="entry name" value="Calcineurin-like_PHP"/>
</dbReference>
<evidence type="ECO:0000256" key="1">
    <source>
        <dbReference type="SAM" id="Phobius"/>
    </source>
</evidence>
<proteinExistence type="predicted"/>
<dbReference type="EMBL" id="JATAAI010000003">
    <property type="protein sequence ID" value="KAK1747282.1"/>
    <property type="molecule type" value="Genomic_DNA"/>
</dbReference>
<protein>
    <submittedName>
        <fullName evidence="3">Metallophosphoesterase family protein</fullName>
    </submittedName>
</protein>
<keyword evidence="1" id="KW-0812">Transmembrane</keyword>
<dbReference type="PANTHER" id="PTHR31302">
    <property type="entry name" value="TRANSMEMBRANE PROTEIN WITH METALLOPHOSPHOESTERASE DOMAIN-RELATED"/>
    <property type="match status" value="1"/>
</dbReference>
<dbReference type="GO" id="GO:0016787">
    <property type="term" value="F:hydrolase activity"/>
    <property type="evidence" value="ECO:0007669"/>
    <property type="project" value="InterPro"/>
</dbReference>
<accession>A0AAD9DHF1</accession>
<comment type="caution">
    <text evidence="3">The sequence shown here is derived from an EMBL/GenBank/DDBJ whole genome shotgun (WGS) entry which is preliminary data.</text>
</comment>